<dbReference type="PANTHER" id="PTHR48081">
    <property type="entry name" value="AB HYDROLASE SUPERFAMILY PROTEIN C4A8.06C"/>
    <property type="match status" value="1"/>
</dbReference>
<name>A0A8H4GYV7_9EURO</name>
<dbReference type="Gene3D" id="3.40.50.1820">
    <property type="entry name" value="alpha/beta hydrolase"/>
    <property type="match status" value="1"/>
</dbReference>
<sequence>MLPIVLVLGGTVALFYYITKAFYDIRNRYPADIPLVEPPPGTKYEDVVKAQYTFLGSAHPDQPGDQMYAAIKYVQGPLTRNITQKLDKIYGEIDRVLDREVSNGAGRILNIDSLTTEIYLHVFEMVLVGDDLGHDEEWVWVAFEAALKLARYHYVLRPLAACLIPDMRRLLNYRQEVYNILHTFHQERLREMQDPGFHKPDDYIQSYIDNAGAERGNTWTLAESISGTSMAGIQTTARVLYQTLFDLVEYPEYIGPIREEINRAVSQEEGSANINHAGLLSLVKLDSFIKESQKFHYNNLVSSNRKLFKPLTLSDGTKLPQNAHISIPGLAHAVIDKSGSTRPFRGFQWAEKKTTAENPSIYNYVFSGIPLVLKTALFHLLKLSPTSTKWDLRTALTVTIIRDVLCNSPPSTISMQQRSTIQDPGVKGRMWVSRATIPAPPEGAIRDVLAQAIRALGTGDEEYLTPALAPVTAEWTGYRASVPHNAPEPSISEADKYKCLMEETTTDVTLLYFHGGSYYLMDPCSHREVVASYAKLTGGRVLSVRYRLAPQNPFPSALLDALVVYLSLLYPPEGALHSPVPPSHIVFGGDSAGGNLATVLLQTILQLHRGTPDGDSPVVIFHGKPVKVPLPAGIALGSPSLDITRSMQSSKTHAQYDYLPPPSINPANSPPCDIWPANPPRADLFCEGSALCHPLVSPVAAPSWRGSPPIFVSCGEELLTDECKVFAQKAARQGVAVVWEQYEAMPHCFAHILQETLTSSQSLESYASFVTRAVQNPSAITTKGTFFAAKSLESSSVDVCNLNDTTEEDVLEGLKHAQDKIVRNFSSLSSRL</sequence>
<dbReference type="SUPFAM" id="SSF53474">
    <property type="entry name" value="alpha/beta-Hydrolases"/>
    <property type="match status" value="1"/>
</dbReference>
<dbReference type="InterPro" id="IPR050300">
    <property type="entry name" value="GDXG_lipolytic_enzyme"/>
</dbReference>
<reference evidence="4" key="2">
    <citation type="submission" date="2020-04" db="EMBL/GenBank/DDBJ databases">
        <authorList>
            <person name="Santos R.A.C."/>
            <person name="Steenwyk J.L."/>
            <person name="Rivero-Menendez O."/>
            <person name="Mead M.E."/>
            <person name="Silva L.P."/>
            <person name="Bastos R.W."/>
            <person name="Alastruey-Izquierdo A."/>
            <person name="Goldman G.H."/>
            <person name="Rokas A."/>
        </authorList>
    </citation>
    <scope>NUCLEOTIDE SEQUENCE</scope>
    <source>
        <strain evidence="4">CNM-CM6805</strain>
    </source>
</reference>
<dbReference type="GO" id="GO:0005506">
    <property type="term" value="F:iron ion binding"/>
    <property type="evidence" value="ECO:0007669"/>
    <property type="project" value="InterPro"/>
</dbReference>
<dbReference type="Gene3D" id="1.10.630.10">
    <property type="entry name" value="Cytochrome P450"/>
    <property type="match status" value="1"/>
</dbReference>
<comment type="caution">
    <text evidence="4">The sequence shown here is derived from an EMBL/GenBank/DDBJ whole genome shotgun (WGS) entry which is preliminary data.</text>
</comment>
<keyword evidence="5" id="KW-1185">Reference proteome</keyword>
<dbReference type="GO" id="GO:0020037">
    <property type="term" value="F:heme binding"/>
    <property type="evidence" value="ECO:0007669"/>
    <property type="project" value="InterPro"/>
</dbReference>
<dbReference type="Proteomes" id="UP000653565">
    <property type="component" value="Unassembled WGS sequence"/>
</dbReference>
<dbReference type="InterPro" id="IPR013094">
    <property type="entry name" value="AB_hydrolase_3"/>
</dbReference>
<dbReference type="InterPro" id="IPR029058">
    <property type="entry name" value="AB_hydrolase_fold"/>
</dbReference>
<dbReference type="InterPro" id="IPR001128">
    <property type="entry name" value="Cyt_P450"/>
</dbReference>
<reference evidence="4" key="1">
    <citation type="journal article" date="2020" name="bioRxiv">
        <title>Genomic and phenotypic heterogeneity of clinical isolates of the human pathogens Aspergillus fumigatus, Aspergillus lentulus and Aspergillus fumigatiaffinis.</title>
        <authorList>
            <person name="dos Santos R.A.C."/>
            <person name="Steenwyk J.L."/>
            <person name="Rivero-Menendez O."/>
            <person name="Mead M.E."/>
            <person name="Silva L.P."/>
            <person name="Bastos R.W."/>
            <person name="Alastruey-Izquierdo A."/>
            <person name="Goldman G.H."/>
            <person name="Rokas A."/>
        </authorList>
    </citation>
    <scope>NUCLEOTIDE SEQUENCE</scope>
    <source>
        <strain evidence="4">CNM-CM6805</strain>
    </source>
</reference>
<proteinExistence type="inferred from homology"/>
<evidence type="ECO:0000313" key="4">
    <source>
        <dbReference type="EMBL" id="KAF4231164.1"/>
    </source>
</evidence>
<dbReference type="Pfam" id="PF07859">
    <property type="entry name" value="Abhydrolase_3"/>
    <property type="match status" value="1"/>
</dbReference>
<evidence type="ECO:0000259" key="3">
    <source>
        <dbReference type="Pfam" id="PF07859"/>
    </source>
</evidence>
<dbReference type="EMBL" id="JAAAPX010000106">
    <property type="protein sequence ID" value="KAF4231164.1"/>
    <property type="molecule type" value="Genomic_DNA"/>
</dbReference>
<dbReference type="GO" id="GO:0004497">
    <property type="term" value="F:monooxygenase activity"/>
    <property type="evidence" value="ECO:0007669"/>
    <property type="project" value="InterPro"/>
</dbReference>
<dbReference type="SUPFAM" id="SSF48264">
    <property type="entry name" value="Cytochrome P450"/>
    <property type="match status" value="1"/>
</dbReference>
<dbReference type="InterPro" id="IPR036396">
    <property type="entry name" value="Cyt_P450_sf"/>
</dbReference>
<protein>
    <recommendedName>
        <fullName evidence="3">Alpha/beta hydrolase fold-3 domain-containing protein</fullName>
    </recommendedName>
</protein>
<dbReference type="PROSITE" id="PS01173">
    <property type="entry name" value="LIPASE_GDXG_HIS"/>
    <property type="match status" value="1"/>
</dbReference>
<dbReference type="GO" id="GO:0016705">
    <property type="term" value="F:oxidoreductase activity, acting on paired donors, with incorporation or reduction of molecular oxygen"/>
    <property type="evidence" value="ECO:0007669"/>
    <property type="project" value="InterPro"/>
</dbReference>
<dbReference type="GO" id="GO:0016787">
    <property type="term" value="F:hydrolase activity"/>
    <property type="evidence" value="ECO:0007669"/>
    <property type="project" value="UniProtKB-KW"/>
</dbReference>
<organism evidence="4 5">
    <name type="scientific">Aspergillus fumigatiaffinis</name>
    <dbReference type="NCBI Taxonomy" id="340414"/>
    <lineage>
        <taxon>Eukaryota</taxon>
        <taxon>Fungi</taxon>
        <taxon>Dikarya</taxon>
        <taxon>Ascomycota</taxon>
        <taxon>Pezizomycotina</taxon>
        <taxon>Eurotiomycetes</taxon>
        <taxon>Eurotiomycetidae</taxon>
        <taxon>Eurotiales</taxon>
        <taxon>Aspergillaceae</taxon>
        <taxon>Aspergillus</taxon>
        <taxon>Aspergillus subgen. Fumigati</taxon>
    </lineage>
</organism>
<evidence type="ECO:0000313" key="5">
    <source>
        <dbReference type="Proteomes" id="UP000653565"/>
    </source>
</evidence>
<dbReference type="InterPro" id="IPR002168">
    <property type="entry name" value="Lipase_GDXG_HIS_AS"/>
</dbReference>
<gene>
    <name evidence="4" type="ORF">CNMCM6805_000253</name>
</gene>
<dbReference type="Pfam" id="PF00067">
    <property type="entry name" value="p450"/>
    <property type="match status" value="1"/>
</dbReference>
<dbReference type="PANTHER" id="PTHR48081:SF25">
    <property type="entry name" value="PUTATIVE (AFU_ORTHOLOGUE AFUA_3G11560)-RELATED"/>
    <property type="match status" value="1"/>
</dbReference>
<dbReference type="AlphaFoldDB" id="A0A8H4GYV7"/>
<accession>A0A8H4GYV7</accession>
<evidence type="ECO:0000256" key="1">
    <source>
        <dbReference type="ARBA" id="ARBA00010515"/>
    </source>
</evidence>
<comment type="similarity">
    <text evidence="1">Belongs to the 'GDXG' lipolytic enzyme family.</text>
</comment>
<keyword evidence="2" id="KW-0378">Hydrolase</keyword>
<feature type="domain" description="Alpha/beta hydrolase fold-3" evidence="3">
    <location>
        <begin position="510"/>
        <end position="750"/>
    </location>
</feature>
<evidence type="ECO:0000256" key="2">
    <source>
        <dbReference type="ARBA" id="ARBA00022801"/>
    </source>
</evidence>